<sequence>MRTHHNSLLHSASDLNAFLGCAHAAALNLRKLRDPASLPDRAVDDEGAALIQDAGHAHEAVYLAQLKDEGDVAEVATFGSLERRAAATEAAMRAGASVIYQAAFLGAPWHGFADFLRRVETPSALGAWSYEAVDTKLARTAKPGHVLQLGLYSDLIAAVQGVRPHAMHVVLGDGKEAAFRPVEFRHTLDAAKARYLDFIATGANGSVGEPCATCTLCGWREHCAAEWEAADHLHRVAGIQAGQIAKLRAHGIDTMAALAALSPGTRVAKLAPITFERLRDQAAMQVARITGAPVAKPLPLEPCRGFARLPEPHPADLFFDLEGDPLHPDGLEYLWGVHYRDARAVPVFHFAWGHDRAAERAAFESMVDWMTAHLTAHPGAHIYHYAAYEVTVLRRLSTAFASREDAVDALLRAEKLVDLYAVARAAIRTSEPNLSLKTLEIFFAEKRLEDVKKADQSIVEYHRWRDTGDAAILDALLAYNRVDCENTEGLRDWLLTLRPAMPWWTKPGPGPDPAKTADAIAREAAKAALRAAVRAGATRLSAEGRELVAHLIDFHARADKPAFWAIYDRSERDPDELIDDGECIGVIQPFGVQWLRTEKRSTVARYGFPDQETKLREGAAVLHAPTRMSLGTIHAIDRVAGWVEVQRQLKAGDEYPEGGSIMPSWPIDTSVLAGAVGRVASTLSQGPGAAYQALVDLIERAPPRLKGWGGGDLVQPGETLIEAATARAMALDHSTLFIQGPPGTGKTHTSAHVICALLRAGKRVGVSSNSHKAVNNLLAKVEQVAAEQGFRFDGAKKVTASDPETYLNGTLIEDIADNAVIELHLHQLVGGTAWLFAREAMDAAFDYLFIDEAGQVSLGHLLAMGAAAKNIILVGDQMQLSQPIQGAHPGDSGFSVLDYLLEGAATIAPDRGILLDTSWRMHPSIQGFISEAVYDGRLNAHPDCARQTLLLDDTAHRLLQPSGIRMVAMHHTGCAQSSQEEVLLTAELVTSLIGQRFIDRRGREGIIGLGNILVVAPYNLQVNALKLRLPDGARVGTVDKFQGQEAEVVIVSLATSTPDDLPRHVDFFYSKNRLNVAISRARTLAIVLANPKLLELDAKSVEHLRLVNTLAWLSAVTGDGI</sequence>
<dbReference type="PANTHER" id="PTHR43788">
    <property type="entry name" value="DNA2/NAM7 HELICASE FAMILY MEMBER"/>
    <property type="match status" value="1"/>
</dbReference>
<dbReference type="Pfam" id="PF13604">
    <property type="entry name" value="AAA_30"/>
    <property type="match status" value="1"/>
</dbReference>
<keyword evidence="1" id="KW-0547">Nucleotide-binding</keyword>
<keyword evidence="8" id="KW-1185">Reference proteome</keyword>
<evidence type="ECO:0000313" key="8">
    <source>
        <dbReference type="Proteomes" id="UP001404104"/>
    </source>
</evidence>
<dbReference type="InterPro" id="IPR041679">
    <property type="entry name" value="DNA2/NAM7-like_C"/>
</dbReference>
<comment type="caution">
    <text evidence="7">The sequence shown here is derived from an EMBL/GenBank/DDBJ whole genome shotgun (WGS) entry which is preliminary data.</text>
</comment>
<evidence type="ECO:0000256" key="4">
    <source>
        <dbReference type="ARBA" id="ARBA00022840"/>
    </source>
</evidence>
<dbReference type="Proteomes" id="UP001404104">
    <property type="component" value="Unassembled WGS sequence"/>
</dbReference>
<evidence type="ECO:0000256" key="1">
    <source>
        <dbReference type="ARBA" id="ARBA00022741"/>
    </source>
</evidence>
<dbReference type="InterPro" id="IPR027417">
    <property type="entry name" value="P-loop_NTPase"/>
</dbReference>
<name>A0ABU9XSC9_9SPHN</name>
<evidence type="ECO:0000313" key="7">
    <source>
        <dbReference type="EMBL" id="MEN2786729.1"/>
    </source>
</evidence>
<keyword evidence="3" id="KW-0347">Helicase</keyword>
<evidence type="ECO:0000256" key="2">
    <source>
        <dbReference type="ARBA" id="ARBA00022801"/>
    </source>
</evidence>
<dbReference type="Gene3D" id="3.40.50.300">
    <property type="entry name" value="P-loop containing nucleotide triphosphate hydrolases"/>
    <property type="match status" value="2"/>
</dbReference>
<feature type="domain" description="YprB ribonuclease H-like" evidence="6">
    <location>
        <begin position="317"/>
        <end position="494"/>
    </location>
</feature>
<accession>A0ABU9XSC9</accession>
<evidence type="ECO:0000256" key="3">
    <source>
        <dbReference type="ARBA" id="ARBA00022806"/>
    </source>
</evidence>
<dbReference type="Pfam" id="PF13482">
    <property type="entry name" value="RNase_H_2"/>
    <property type="match status" value="1"/>
</dbReference>
<dbReference type="NCBIfam" id="TIGR03491">
    <property type="entry name" value="TM0106 family RecB-like putative nuclease"/>
    <property type="match status" value="1"/>
</dbReference>
<dbReference type="CDD" id="cd17934">
    <property type="entry name" value="DEXXQc_Upf1-like"/>
    <property type="match status" value="1"/>
</dbReference>
<gene>
    <name evidence="7" type="ORF">ABC969_09895</name>
</gene>
<feature type="domain" description="DNA2/NAM7 helicase-like C-terminal" evidence="5">
    <location>
        <begin position="909"/>
        <end position="1091"/>
    </location>
</feature>
<dbReference type="CDD" id="cd18808">
    <property type="entry name" value="SF1_C_Upf1"/>
    <property type="match status" value="1"/>
</dbReference>
<reference evidence="7 8" key="1">
    <citation type="submission" date="2024-05" db="EMBL/GenBank/DDBJ databases">
        <authorList>
            <person name="Liu Q."/>
            <person name="Xin Y.-H."/>
        </authorList>
    </citation>
    <scope>NUCLEOTIDE SEQUENCE [LARGE SCALE GENOMIC DNA]</scope>
    <source>
        <strain evidence="7 8">CGMCC 1.15349</strain>
    </source>
</reference>
<protein>
    <submittedName>
        <fullName evidence="7">TM0106 family RecB-like putative nuclease</fullName>
    </submittedName>
</protein>
<dbReference type="PANTHER" id="PTHR43788:SF8">
    <property type="entry name" value="DNA-BINDING PROTEIN SMUBP-2"/>
    <property type="match status" value="1"/>
</dbReference>
<dbReference type="InterPro" id="IPR038720">
    <property type="entry name" value="YprB_RNase_H-like_dom"/>
</dbReference>
<organism evidence="7 8">
    <name type="scientific">Sphingomonas qilianensis</name>
    <dbReference type="NCBI Taxonomy" id="1736690"/>
    <lineage>
        <taxon>Bacteria</taxon>
        <taxon>Pseudomonadati</taxon>
        <taxon>Pseudomonadota</taxon>
        <taxon>Alphaproteobacteria</taxon>
        <taxon>Sphingomonadales</taxon>
        <taxon>Sphingomonadaceae</taxon>
        <taxon>Sphingomonas</taxon>
    </lineage>
</organism>
<evidence type="ECO:0000259" key="5">
    <source>
        <dbReference type="Pfam" id="PF13087"/>
    </source>
</evidence>
<keyword evidence="2" id="KW-0378">Hydrolase</keyword>
<dbReference type="InterPro" id="IPR019993">
    <property type="entry name" value="RecB_nuclease_TM0106_put"/>
</dbReference>
<proteinExistence type="predicted"/>
<dbReference type="InterPro" id="IPR050534">
    <property type="entry name" value="Coronavir_polyprotein_1ab"/>
</dbReference>
<dbReference type="EMBL" id="JBDIMF010000003">
    <property type="protein sequence ID" value="MEN2786729.1"/>
    <property type="molecule type" value="Genomic_DNA"/>
</dbReference>
<dbReference type="RefSeq" id="WP_345864523.1">
    <property type="nucleotide sequence ID" value="NZ_JBDIMF010000003.1"/>
</dbReference>
<dbReference type="InterPro" id="IPR047187">
    <property type="entry name" value="SF1_C_Upf1"/>
</dbReference>
<evidence type="ECO:0000259" key="6">
    <source>
        <dbReference type="Pfam" id="PF13482"/>
    </source>
</evidence>
<dbReference type="SUPFAM" id="SSF52540">
    <property type="entry name" value="P-loop containing nucleoside triphosphate hydrolases"/>
    <property type="match status" value="1"/>
</dbReference>
<keyword evidence="4" id="KW-0067">ATP-binding</keyword>
<dbReference type="Pfam" id="PF13087">
    <property type="entry name" value="AAA_12"/>
    <property type="match status" value="1"/>
</dbReference>